<evidence type="ECO:0000313" key="1">
    <source>
        <dbReference type="EMBL" id="MEC5342143.1"/>
    </source>
</evidence>
<comment type="caution">
    <text evidence="1">The sequence shown here is derived from an EMBL/GenBank/DDBJ whole genome shotgun (WGS) entry which is preliminary data.</text>
</comment>
<evidence type="ECO:0000313" key="2">
    <source>
        <dbReference type="Proteomes" id="UP001309705"/>
    </source>
</evidence>
<dbReference type="RefSeq" id="WP_327617287.1">
    <property type="nucleotide sequence ID" value="NZ_JAYWTM010000004.1"/>
</dbReference>
<name>A0ABU6JN55_9GAMM</name>
<sequence>MKSKVTVKSNIPQMTKNLEELENNPLQVTLSESINSEFLAGCSNFTSLEDMFSKSGFKIETQEDFAAIPDDEWDNFIAANTTYENWHDLQVAAIEGVVSRHVHKQLTKGFKKL</sequence>
<organism evidence="1 2">
    <name type="scientific">Brenneria populi</name>
    <dbReference type="NCBI Taxonomy" id="1505588"/>
    <lineage>
        <taxon>Bacteria</taxon>
        <taxon>Pseudomonadati</taxon>
        <taxon>Pseudomonadota</taxon>
        <taxon>Gammaproteobacteria</taxon>
        <taxon>Enterobacterales</taxon>
        <taxon>Pectobacteriaceae</taxon>
        <taxon>Brenneria</taxon>
    </lineage>
</organism>
<proteinExistence type="predicted"/>
<dbReference type="Proteomes" id="UP001309705">
    <property type="component" value="Unassembled WGS sequence"/>
</dbReference>
<dbReference type="EMBL" id="JAYWTM010000004">
    <property type="protein sequence ID" value="MEC5342143.1"/>
    <property type="molecule type" value="Genomic_DNA"/>
</dbReference>
<accession>A0ABU6JN55</accession>
<keyword evidence="2" id="KW-1185">Reference proteome</keyword>
<gene>
    <name evidence="1" type="ORF">VSX58_05925</name>
</gene>
<protein>
    <submittedName>
        <fullName evidence="1">Uncharacterized protein</fullName>
    </submittedName>
</protein>
<reference evidence="1 2" key="1">
    <citation type="journal article" date="2017" name="Int. J. Syst. Evol. Microbiol.">
        <title>Brenneria populi subsp. brevivirga subsp. nov. isolated from symptomatic bark of Populus x euramericana canker, and description of Brenneria populi subsp. populi subsp. nov.</title>
        <authorList>
            <person name="Zheng M.H."/>
            <person name="Piao C.G."/>
            <person name="Xue H."/>
            <person name="Guo M.W."/>
            <person name="Li Y."/>
        </authorList>
    </citation>
    <scope>NUCLEOTIDE SEQUENCE [LARGE SCALE GENOMIC DNA]</scope>
    <source>
        <strain evidence="1 2">D9-5</strain>
    </source>
</reference>